<name>A0AB33VF17_RALSU</name>
<proteinExistence type="predicted"/>
<keyword evidence="1" id="KW-0472">Membrane</keyword>
<evidence type="ECO:0000313" key="3">
    <source>
        <dbReference type="Proteomes" id="UP000005933"/>
    </source>
</evidence>
<evidence type="ECO:0000256" key="1">
    <source>
        <dbReference type="SAM" id="Phobius"/>
    </source>
</evidence>
<dbReference type="AlphaFoldDB" id="A0AB33VF17"/>
<feature type="transmembrane region" description="Helical" evidence="1">
    <location>
        <begin position="39"/>
        <end position="56"/>
    </location>
</feature>
<sequence length="86" mass="9069">MPPGASSTPGCGRSGPNEYEYEYAYHRKPGRSLMERQQLFAIAIVIAAVSAAYSLARDLNDDERDFPSGQAALASGHAITPAAAGQ</sequence>
<gene>
    <name evidence="2" type="ORF">RRSL_02241</name>
</gene>
<protein>
    <submittedName>
        <fullName evidence="2">Uncharacterized protein</fullName>
    </submittedName>
</protein>
<reference evidence="2 3" key="1">
    <citation type="journal article" date="2006" name="Mol. Plant Microbe Interact.">
        <title>Identification of open reading frames unique to a select agent: Ralstonia solanacearum race 3 biovar 2.</title>
        <authorList>
            <person name="Gabriel D.W."/>
            <person name="Allen C."/>
            <person name="Schell M."/>
            <person name="Denny T.P."/>
            <person name="Greenberg J.T."/>
            <person name="Duan Y.P."/>
            <person name="Flores-Cruz Z."/>
            <person name="Huang Q."/>
            <person name="Clifford J.M."/>
            <person name="Presting G."/>
            <person name="Gonzalez E.T."/>
            <person name="Reddy J."/>
            <person name="Elphinstone J."/>
            <person name="Swanson J."/>
            <person name="Yao J."/>
            <person name="Mulholland V."/>
            <person name="Liu L."/>
            <person name="Farmerie W."/>
            <person name="Patnaikuni M."/>
            <person name="Balogh B."/>
            <person name="Norman D."/>
            <person name="Alvarez A."/>
            <person name="Castillo J.A."/>
            <person name="Jones J."/>
            <person name="Saddler G."/>
            <person name="Walunas T."/>
            <person name="Zhukov A."/>
            <person name="Mikhailova N."/>
        </authorList>
    </citation>
    <scope>NUCLEOTIDE SEQUENCE [LARGE SCALE GENOMIC DNA]</scope>
    <source>
        <strain evidence="2 3">UW551</strain>
    </source>
</reference>
<dbReference type="EMBL" id="AAKL01000018">
    <property type="protein sequence ID" value="EAP73133.1"/>
    <property type="molecule type" value="Genomic_DNA"/>
</dbReference>
<dbReference type="Proteomes" id="UP000005933">
    <property type="component" value="Unassembled WGS sequence"/>
</dbReference>
<keyword evidence="1" id="KW-1133">Transmembrane helix</keyword>
<keyword evidence="1" id="KW-0812">Transmembrane</keyword>
<comment type="caution">
    <text evidence="2">The sequence shown here is derived from an EMBL/GenBank/DDBJ whole genome shotgun (WGS) entry which is preliminary data.</text>
</comment>
<organism evidence="2 3">
    <name type="scientific">Ralstonia solanacearum (strain UW551)</name>
    <dbReference type="NCBI Taxonomy" id="342110"/>
    <lineage>
        <taxon>Bacteria</taxon>
        <taxon>Pseudomonadati</taxon>
        <taxon>Pseudomonadota</taxon>
        <taxon>Betaproteobacteria</taxon>
        <taxon>Burkholderiales</taxon>
        <taxon>Burkholderiaceae</taxon>
        <taxon>Ralstonia</taxon>
        <taxon>Ralstonia solanacearum species complex</taxon>
    </lineage>
</organism>
<accession>A0AB33VF17</accession>
<evidence type="ECO:0000313" key="2">
    <source>
        <dbReference type="EMBL" id="EAP73133.1"/>
    </source>
</evidence>